<evidence type="ECO:0000313" key="8">
    <source>
        <dbReference type="EMBL" id="CAI5443800.1"/>
    </source>
</evidence>
<dbReference type="Gene3D" id="1.10.510.10">
    <property type="entry name" value="Transferase(Phosphotransferase) domain 1"/>
    <property type="match status" value="1"/>
</dbReference>
<dbReference type="SMART" id="SM00220">
    <property type="entry name" value="S_TKc"/>
    <property type="match status" value="1"/>
</dbReference>
<protein>
    <recommendedName>
        <fullName evidence="7">Protein kinase domain-containing protein</fullName>
    </recommendedName>
</protein>
<dbReference type="GO" id="GO:0004672">
    <property type="term" value="F:protein kinase activity"/>
    <property type="evidence" value="ECO:0007669"/>
    <property type="project" value="InterPro"/>
</dbReference>
<keyword evidence="2 6" id="KW-0547">Nucleotide-binding</keyword>
<comment type="caution">
    <text evidence="8">The sequence shown here is derived from an EMBL/GenBank/DDBJ whole genome shotgun (WGS) entry which is preliminary data.</text>
</comment>
<dbReference type="InterPro" id="IPR011009">
    <property type="entry name" value="Kinase-like_dom_sf"/>
</dbReference>
<dbReference type="PANTHER" id="PTHR11042:SF91">
    <property type="entry name" value="EUKARYOTIC TRANSLATION INITIATION FACTOR 2-ALPHA KINASE"/>
    <property type="match status" value="1"/>
</dbReference>
<dbReference type="GO" id="GO:0005634">
    <property type="term" value="C:nucleus"/>
    <property type="evidence" value="ECO:0007669"/>
    <property type="project" value="TreeGrafter"/>
</dbReference>
<dbReference type="SUPFAM" id="SSF56112">
    <property type="entry name" value="Protein kinase-like (PK-like)"/>
    <property type="match status" value="1"/>
</dbReference>
<evidence type="ECO:0000259" key="7">
    <source>
        <dbReference type="PROSITE" id="PS50011"/>
    </source>
</evidence>
<gene>
    <name evidence="8" type="ORF">CAMP_LOCUS6437</name>
</gene>
<name>A0A9P1N0W3_9PELO</name>
<dbReference type="InterPro" id="IPR000719">
    <property type="entry name" value="Prot_kinase_dom"/>
</dbReference>
<evidence type="ECO:0000313" key="9">
    <source>
        <dbReference type="Proteomes" id="UP001152747"/>
    </source>
</evidence>
<sequence length="656" mass="76563">MSHNNANILDEFEPIHSLGQGAFAKVFQMKSKNDDKHYAVKWISCTTKKSIKYAKREIAILQEFNSDGIVSYFDHYEKIRPGKHWKNMNKIGLNQLCSERDDLKDFIENNQTLKEFDSESTASRKYAYIVTKYQPTLKDWLIENNKSFDAISMQIRKHWLKEIISLLSNNRACSINFSLHDFLIDMDLKLKIDAVELFWIPTDPSGFQFAVIAAEILLNIPDDINREDVLKDIQAEKIPDFIENDLEVVTFFKSIFETKTLNLSGFLEHEFLHDLPDICPSSFFANTSIFTKPLPSDYEINLIEDELRSIRNDLTEAGLNEFENYNSKLMQKYIFLKSFPEHNQGFVRGQNLFLVKCRYDHLIYQLRRVSSPISEETFTSGFSESYDKWFSKVKETWIERSPKQWVQLYDFINRRIEKIVRIKMLLATYLLPNEENNGIDNIDENQPVNQANKFNSEIFIVMEVGNGTLESWLSNETNLQNRPMNKMKDWIRQLSETIAYIHGKKIMHRDLKPANIFFKQSNEEFPPILIGDFGLARHLDDDIDKQTITSPRRKSDKLTTNIGTGYMSPEQRENEPYNLKVDIFALGLIATELIIPFRTVMEKSNVFENLRAGEVPKIFEDYEEAAEFLLLLTSKNPDDRPNADQVLAHSFLTNRD</sequence>
<dbReference type="PANTHER" id="PTHR11042">
    <property type="entry name" value="EUKARYOTIC TRANSLATION INITIATION FACTOR 2-ALPHA KINASE EIF2-ALPHA KINASE -RELATED"/>
    <property type="match status" value="1"/>
</dbReference>
<keyword evidence="1" id="KW-0808">Transferase</keyword>
<dbReference type="InterPro" id="IPR008271">
    <property type="entry name" value="Ser/Thr_kinase_AS"/>
</dbReference>
<dbReference type="PROSITE" id="PS00108">
    <property type="entry name" value="PROTEIN_KINASE_ST"/>
    <property type="match status" value="1"/>
</dbReference>
<evidence type="ECO:0000256" key="5">
    <source>
        <dbReference type="ARBA" id="ARBA00037982"/>
    </source>
</evidence>
<dbReference type="Pfam" id="PF00069">
    <property type="entry name" value="Pkinase"/>
    <property type="match status" value="2"/>
</dbReference>
<dbReference type="Proteomes" id="UP001152747">
    <property type="component" value="Unassembled WGS sequence"/>
</dbReference>
<evidence type="ECO:0000256" key="3">
    <source>
        <dbReference type="ARBA" id="ARBA00022777"/>
    </source>
</evidence>
<keyword evidence="3" id="KW-0418">Kinase</keyword>
<feature type="binding site" evidence="6">
    <location>
        <position position="41"/>
    </location>
    <ligand>
        <name>ATP</name>
        <dbReference type="ChEBI" id="CHEBI:30616"/>
    </ligand>
</feature>
<evidence type="ECO:0000256" key="2">
    <source>
        <dbReference type="ARBA" id="ARBA00022741"/>
    </source>
</evidence>
<feature type="domain" description="Protein kinase" evidence="7">
    <location>
        <begin position="367"/>
        <end position="652"/>
    </location>
</feature>
<accession>A0A9P1N0W3</accession>
<dbReference type="EMBL" id="CANHGI010000002">
    <property type="protein sequence ID" value="CAI5443800.1"/>
    <property type="molecule type" value="Genomic_DNA"/>
</dbReference>
<dbReference type="PROSITE" id="PS50011">
    <property type="entry name" value="PROTEIN_KINASE_DOM"/>
    <property type="match status" value="1"/>
</dbReference>
<dbReference type="PROSITE" id="PS00107">
    <property type="entry name" value="PROTEIN_KINASE_ATP"/>
    <property type="match status" value="1"/>
</dbReference>
<reference evidence="8" key="1">
    <citation type="submission" date="2022-11" db="EMBL/GenBank/DDBJ databases">
        <authorList>
            <person name="Kikuchi T."/>
        </authorList>
    </citation>
    <scope>NUCLEOTIDE SEQUENCE</scope>
    <source>
        <strain evidence="8">PS1010</strain>
    </source>
</reference>
<keyword evidence="4 6" id="KW-0067">ATP-binding</keyword>
<dbReference type="GO" id="GO:0005524">
    <property type="term" value="F:ATP binding"/>
    <property type="evidence" value="ECO:0007669"/>
    <property type="project" value="UniProtKB-UniRule"/>
</dbReference>
<comment type="similarity">
    <text evidence="5">Belongs to the protein kinase superfamily. Ser/Thr protein kinase family. GCN2 subfamily.</text>
</comment>
<dbReference type="InterPro" id="IPR050339">
    <property type="entry name" value="CC_SR_Kinase"/>
</dbReference>
<dbReference type="GO" id="GO:0005737">
    <property type="term" value="C:cytoplasm"/>
    <property type="evidence" value="ECO:0007669"/>
    <property type="project" value="TreeGrafter"/>
</dbReference>
<dbReference type="AlphaFoldDB" id="A0A9P1N0W3"/>
<evidence type="ECO:0000256" key="1">
    <source>
        <dbReference type="ARBA" id="ARBA00022679"/>
    </source>
</evidence>
<evidence type="ECO:0000256" key="6">
    <source>
        <dbReference type="PROSITE-ProRule" id="PRU10141"/>
    </source>
</evidence>
<proteinExistence type="inferred from homology"/>
<dbReference type="OrthoDB" id="5864419at2759"/>
<dbReference type="InterPro" id="IPR017441">
    <property type="entry name" value="Protein_kinase_ATP_BS"/>
</dbReference>
<dbReference type="Gene3D" id="3.30.200.20">
    <property type="entry name" value="Phosphorylase Kinase, domain 1"/>
    <property type="match status" value="1"/>
</dbReference>
<keyword evidence="9" id="KW-1185">Reference proteome</keyword>
<evidence type="ECO:0000256" key="4">
    <source>
        <dbReference type="ARBA" id="ARBA00022840"/>
    </source>
</evidence>
<organism evidence="8 9">
    <name type="scientific">Caenorhabditis angaria</name>
    <dbReference type="NCBI Taxonomy" id="860376"/>
    <lineage>
        <taxon>Eukaryota</taxon>
        <taxon>Metazoa</taxon>
        <taxon>Ecdysozoa</taxon>
        <taxon>Nematoda</taxon>
        <taxon>Chromadorea</taxon>
        <taxon>Rhabditida</taxon>
        <taxon>Rhabditina</taxon>
        <taxon>Rhabditomorpha</taxon>
        <taxon>Rhabditoidea</taxon>
        <taxon>Rhabditidae</taxon>
        <taxon>Peloderinae</taxon>
        <taxon>Caenorhabditis</taxon>
    </lineage>
</organism>